<reference evidence="2 3" key="1">
    <citation type="submission" date="2021-08" db="EMBL/GenBank/DDBJ databases">
        <title>Draft Genome Sequence of Phanerochaete sordida strain YK-624.</title>
        <authorList>
            <person name="Mori T."/>
            <person name="Dohra H."/>
            <person name="Suzuki T."/>
            <person name="Kawagishi H."/>
            <person name="Hirai H."/>
        </authorList>
    </citation>
    <scope>NUCLEOTIDE SEQUENCE [LARGE SCALE GENOMIC DNA]</scope>
    <source>
        <strain evidence="2 3">YK-624</strain>
    </source>
</reference>
<name>A0A9P3GQB1_9APHY</name>
<keyword evidence="3" id="KW-1185">Reference proteome</keyword>
<gene>
    <name evidence="2" type="ORF">PsYK624_160830</name>
</gene>
<dbReference type="AlphaFoldDB" id="A0A9P3GQB1"/>
<protein>
    <submittedName>
        <fullName evidence="2">Uncharacterized protein</fullName>
    </submittedName>
</protein>
<feature type="region of interest" description="Disordered" evidence="1">
    <location>
        <begin position="328"/>
        <end position="357"/>
    </location>
</feature>
<proteinExistence type="predicted"/>
<evidence type="ECO:0000313" key="3">
    <source>
        <dbReference type="Proteomes" id="UP000703269"/>
    </source>
</evidence>
<dbReference type="Proteomes" id="UP000703269">
    <property type="component" value="Unassembled WGS sequence"/>
</dbReference>
<accession>A0A9P3GQB1</accession>
<evidence type="ECO:0000313" key="2">
    <source>
        <dbReference type="EMBL" id="GJE99812.1"/>
    </source>
</evidence>
<sequence>MRPLTSASASNLDAGTAAVVAQSAQGPRPPSGHPLTLGTLDRCRHGISPCRLGFVNMIALYGHYYTRVEMREAASCYYQAAPSPTTDPLKPLEMQSYFEDVPYKTLYIHFDERDGAPLSVQVQPHACIRVEMREAATKPRRRLQSTLSNLSKCTGPDSLTSKTSHTRVTLSAQGRPRMREHGPSHSPPARAPRRSLWTPPLANVDRRAARSLTAAVLDGCTSLTMLAFACTLANRPTDLMLMHTAASLARCCTHDNTGQGYYMLLNRSTRPPDAFQGRRSVVPASTLVSSPTYCVQAYADARPLTDALLLGLPRTHAHWRPNRCRSISASASRPRLDERTQQRRGRITTHPAAASSSLACSSRAEPWARHVVRAPARYRNSCPPPP</sequence>
<feature type="region of interest" description="Disordered" evidence="1">
    <location>
        <begin position="138"/>
        <end position="199"/>
    </location>
</feature>
<evidence type="ECO:0000256" key="1">
    <source>
        <dbReference type="SAM" id="MobiDB-lite"/>
    </source>
</evidence>
<dbReference type="EMBL" id="BPQB01000121">
    <property type="protein sequence ID" value="GJE99812.1"/>
    <property type="molecule type" value="Genomic_DNA"/>
</dbReference>
<feature type="compositionally biased region" description="Polar residues" evidence="1">
    <location>
        <begin position="144"/>
        <end position="172"/>
    </location>
</feature>
<organism evidence="2 3">
    <name type="scientific">Phanerochaete sordida</name>
    <dbReference type="NCBI Taxonomy" id="48140"/>
    <lineage>
        <taxon>Eukaryota</taxon>
        <taxon>Fungi</taxon>
        <taxon>Dikarya</taxon>
        <taxon>Basidiomycota</taxon>
        <taxon>Agaricomycotina</taxon>
        <taxon>Agaricomycetes</taxon>
        <taxon>Polyporales</taxon>
        <taxon>Phanerochaetaceae</taxon>
        <taxon>Phanerochaete</taxon>
    </lineage>
</organism>
<comment type="caution">
    <text evidence="2">The sequence shown here is derived from an EMBL/GenBank/DDBJ whole genome shotgun (WGS) entry which is preliminary data.</text>
</comment>